<organism evidence="2 3">
    <name type="scientific">Desulfosporosinus fructosivorans</name>
    <dbReference type="NCBI Taxonomy" id="2018669"/>
    <lineage>
        <taxon>Bacteria</taxon>
        <taxon>Bacillati</taxon>
        <taxon>Bacillota</taxon>
        <taxon>Clostridia</taxon>
        <taxon>Eubacteriales</taxon>
        <taxon>Desulfitobacteriaceae</taxon>
        <taxon>Desulfosporosinus</taxon>
    </lineage>
</organism>
<comment type="caution">
    <text evidence="2">The sequence shown here is derived from an EMBL/GenBank/DDBJ whole genome shotgun (WGS) entry which is preliminary data.</text>
</comment>
<keyword evidence="3" id="KW-1185">Reference proteome</keyword>
<accession>A0A4Z0QX17</accession>
<dbReference type="OrthoDB" id="1684060at2"/>
<gene>
    <name evidence="2" type="ORF">E4K67_26135</name>
</gene>
<evidence type="ECO:0000256" key="1">
    <source>
        <dbReference type="ARBA" id="ARBA00003863"/>
    </source>
</evidence>
<name>A0A4Z0QX17_9FIRM</name>
<dbReference type="Proteomes" id="UP000298460">
    <property type="component" value="Unassembled WGS sequence"/>
</dbReference>
<proteinExistence type="predicted"/>
<dbReference type="Gene3D" id="6.10.10.80">
    <property type="entry name" value="Small, acid-soluble spore protein, alpha/beta type-like"/>
    <property type="match status" value="1"/>
</dbReference>
<protein>
    <submittedName>
        <fullName evidence="2">Protein sspF</fullName>
    </submittedName>
</protein>
<dbReference type="RefSeq" id="WP_135552147.1">
    <property type="nucleotide sequence ID" value="NZ_SPQQ01000016.1"/>
</dbReference>
<sequence length="63" mass="6948">MSRQRNSIMSYQLKEQIAQELGFAGTLHQEGFGGVSSRDCGNMVKMAIELAERNLPGNNNSMT</sequence>
<evidence type="ECO:0000313" key="2">
    <source>
        <dbReference type="EMBL" id="TGE35332.1"/>
    </source>
</evidence>
<dbReference type="InterPro" id="IPR038300">
    <property type="entry name" value="SASP_sf_alpha/beta"/>
</dbReference>
<dbReference type="EMBL" id="SPQQ01000016">
    <property type="protein sequence ID" value="TGE35332.1"/>
    <property type="molecule type" value="Genomic_DNA"/>
</dbReference>
<comment type="function">
    <text evidence="1">SASP are bound to spore DNA. They are double-stranded DNA-binding proteins that cause DNA to change to an a-like conformation. They protect the DNA backbone from chemical and enzymatic cleavage and are thus involved in dormant spore's high resistance to UV light.</text>
</comment>
<reference evidence="2 3" key="1">
    <citation type="submission" date="2019-03" db="EMBL/GenBank/DDBJ databases">
        <title>Draft Genome Sequence of Desulfosporosinus fructosivorans Strain 63.6F, Isolated from Marine Sediment in the Baltic Sea.</title>
        <authorList>
            <person name="Hausmann B."/>
            <person name="Vandieken V."/>
            <person name="Pjevac P."/>
            <person name="Schreck K."/>
            <person name="Herbold C.W."/>
            <person name="Loy A."/>
        </authorList>
    </citation>
    <scope>NUCLEOTIDE SEQUENCE [LARGE SCALE GENOMIC DNA]</scope>
    <source>
        <strain evidence="2 3">63.6F</strain>
    </source>
</reference>
<dbReference type="AlphaFoldDB" id="A0A4Z0QX17"/>
<evidence type="ECO:0000313" key="3">
    <source>
        <dbReference type="Proteomes" id="UP000298460"/>
    </source>
</evidence>